<evidence type="ECO:0000313" key="2">
    <source>
        <dbReference type="EMBL" id="NEH11214.1"/>
    </source>
</evidence>
<keyword evidence="3" id="KW-1185">Reference proteome</keyword>
<gene>
    <name evidence="2" type="ORF">GFD18_03765</name>
</gene>
<proteinExistence type="predicted"/>
<evidence type="ECO:0000256" key="1">
    <source>
        <dbReference type="SAM" id="Phobius"/>
    </source>
</evidence>
<feature type="transmembrane region" description="Helical" evidence="1">
    <location>
        <begin position="29"/>
        <end position="47"/>
    </location>
</feature>
<evidence type="ECO:0000313" key="3">
    <source>
        <dbReference type="Proteomes" id="UP000475155"/>
    </source>
</evidence>
<sequence>MAQRTMKRTPRQQSDDIMRRMPWSFRLPLWGRLLVDVLAGFAVGLVGSAAHRMGVPWNVPYGLVLSLLLVGVSAWSARARSDGLGVGFHLIASGAAVMLIASHASNSRALIIFGYTSDAYSPIMQKAGIVWLLGMVLVQVLVLVMPRQWCHVPPRERYEHESTH</sequence>
<dbReference type="Proteomes" id="UP000475155">
    <property type="component" value="Unassembled WGS sequence"/>
</dbReference>
<comment type="caution">
    <text evidence="2">The sequence shown here is derived from an EMBL/GenBank/DDBJ whole genome shotgun (WGS) entry which is preliminary data.</text>
</comment>
<keyword evidence="1" id="KW-1133">Transmembrane helix</keyword>
<protein>
    <submittedName>
        <fullName evidence="2">Alcohol dehydrogenase</fullName>
    </submittedName>
</protein>
<feature type="transmembrane region" description="Helical" evidence="1">
    <location>
        <begin position="123"/>
        <end position="145"/>
    </location>
</feature>
<keyword evidence="1" id="KW-0472">Membrane</keyword>
<organism evidence="2 3">
    <name type="scientific">Bifidobacterium saimiriisciurei</name>
    <dbReference type="NCBI Taxonomy" id="2661627"/>
    <lineage>
        <taxon>Bacteria</taxon>
        <taxon>Bacillati</taxon>
        <taxon>Actinomycetota</taxon>
        <taxon>Actinomycetes</taxon>
        <taxon>Bifidobacteriales</taxon>
        <taxon>Bifidobacteriaceae</taxon>
        <taxon>Bifidobacterium</taxon>
    </lineage>
</organism>
<feature type="transmembrane region" description="Helical" evidence="1">
    <location>
        <begin position="59"/>
        <end position="77"/>
    </location>
</feature>
<feature type="transmembrane region" description="Helical" evidence="1">
    <location>
        <begin position="84"/>
        <end position="103"/>
    </location>
</feature>
<accession>A0ABX0CE85</accession>
<keyword evidence="1" id="KW-0812">Transmembrane</keyword>
<name>A0ABX0CE85_9BIFI</name>
<reference evidence="2 3" key="1">
    <citation type="submission" date="2019-10" db="EMBL/GenBank/DDBJ databases">
        <title>Bifidobacterium from non-human primates.</title>
        <authorList>
            <person name="Modesto M."/>
        </authorList>
    </citation>
    <scope>NUCLEOTIDE SEQUENCE [LARGE SCALE GENOMIC DNA]</scope>
    <source>
        <strain evidence="2 3">SMA1</strain>
    </source>
</reference>
<dbReference type="EMBL" id="WHZU01000004">
    <property type="protein sequence ID" value="NEH11214.1"/>
    <property type="molecule type" value="Genomic_DNA"/>
</dbReference>
<dbReference type="RefSeq" id="WP_163199297.1">
    <property type="nucleotide sequence ID" value="NZ_WHZU01000004.1"/>
</dbReference>